<proteinExistence type="predicted"/>
<reference evidence="1" key="1">
    <citation type="journal article" date="2014" name="Front. Microbiol.">
        <title>High frequency of phylogenetically diverse reductive dehalogenase-homologous genes in deep subseafloor sedimentary metagenomes.</title>
        <authorList>
            <person name="Kawai M."/>
            <person name="Futagami T."/>
            <person name="Toyoda A."/>
            <person name="Takaki Y."/>
            <person name="Nishi S."/>
            <person name="Hori S."/>
            <person name="Arai W."/>
            <person name="Tsubouchi T."/>
            <person name="Morono Y."/>
            <person name="Uchiyama I."/>
            <person name="Ito T."/>
            <person name="Fujiyama A."/>
            <person name="Inagaki F."/>
            <person name="Takami H."/>
        </authorList>
    </citation>
    <scope>NUCLEOTIDE SEQUENCE</scope>
    <source>
        <strain evidence="1">Expedition CK06-06</strain>
    </source>
</reference>
<evidence type="ECO:0000313" key="1">
    <source>
        <dbReference type="EMBL" id="GAH45953.1"/>
    </source>
</evidence>
<accession>X1HKZ0</accession>
<protein>
    <submittedName>
        <fullName evidence="1">Uncharacterized protein</fullName>
    </submittedName>
</protein>
<sequence length="194" mass="21297">MKQNVRDNSSGPNRIMSRLAAEKKKTITALSLIAVMVFMWVKVLGGKTPQSAEATLMAQKANLDTSRVNSELKTSFIELPKVKGRNDVLTRDFFAADGWQVMRGGEVNVVSKDGSEGVVTRIAKKLNLEAIGLGKNPQAFINDKLLSVGDKLLVRDGVNTYECEVIGIEENTVSVRYGEVEIQLKLAQENERTG</sequence>
<dbReference type="AlphaFoldDB" id="X1HKZ0"/>
<comment type="caution">
    <text evidence="1">The sequence shown here is derived from an EMBL/GenBank/DDBJ whole genome shotgun (WGS) entry which is preliminary data.</text>
</comment>
<dbReference type="EMBL" id="BARU01006201">
    <property type="protein sequence ID" value="GAH45953.1"/>
    <property type="molecule type" value="Genomic_DNA"/>
</dbReference>
<organism evidence="1">
    <name type="scientific">marine sediment metagenome</name>
    <dbReference type="NCBI Taxonomy" id="412755"/>
    <lineage>
        <taxon>unclassified sequences</taxon>
        <taxon>metagenomes</taxon>
        <taxon>ecological metagenomes</taxon>
    </lineage>
</organism>
<gene>
    <name evidence="1" type="ORF">S03H2_12175</name>
</gene>
<name>X1HKZ0_9ZZZZ</name>